<dbReference type="GO" id="GO:0005829">
    <property type="term" value="C:cytosol"/>
    <property type="evidence" value="ECO:0007669"/>
    <property type="project" value="TreeGrafter"/>
</dbReference>
<evidence type="ECO:0000256" key="17">
    <source>
        <dbReference type="RuleBase" id="RU003694"/>
    </source>
</evidence>
<dbReference type="SMART" id="SM00825">
    <property type="entry name" value="PKS_KS"/>
    <property type="match status" value="1"/>
</dbReference>
<dbReference type="InterPro" id="IPR020841">
    <property type="entry name" value="PKS_Beta-ketoAc_synthase_dom"/>
</dbReference>
<keyword evidence="7 17" id="KW-0808">Transferase</keyword>
<dbReference type="EMBL" id="CP013195">
    <property type="protein sequence ID" value="ALO49646.1"/>
    <property type="molecule type" value="Genomic_DNA"/>
</dbReference>
<reference evidence="20" key="1">
    <citation type="submission" date="2015-11" db="EMBL/GenBank/DDBJ databases">
        <authorList>
            <person name="Holder M.E."/>
            <person name="Ajami N.J."/>
            <person name="Petrosino J.F."/>
        </authorList>
    </citation>
    <scope>NUCLEOTIDE SEQUENCE [LARGE SCALE GENOMIC DNA]</scope>
    <source>
        <strain evidence="20">F0113</strain>
    </source>
</reference>
<accession>A0A0S2KNE8</accession>
<evidence type="ECO:0000256" key="7">
    <source>
        <dbReference type="ARBA" id="ARBA00022679"/>
    </source>
</evidence>
<dbReference type="PANTHER" id="PTHR11712:SF306">
    <property type="entry name" value="3-OXOACYL-[ACYL-CARRIER-PROTEIN] SYNTHASE 1"/>
    <property type="match status" value="1"/>
</dbReference>
<dbReference type="EC" id="2.3.1.41" evidence="4"/>
<keyword evidence="5" id="KW-0963">Cytoplasm</keyword>
<dbReference type="PROSITE" id="PS52004">
    <property type="entry name" value="KS3_2"/>
    <property type="match status" value="1"/>
</dbReference>
<keyword evidence="6" id="KW-0444">Lipid biosynthesis</keyword>
<evidence type="ECO:0000256" key="11">
    <source>
        <dbReference type="ARBA" id="ARBA00023315"/>
    </source>
</evidence>
<comment type="catalytic activity">
    <reaction evidence="15">
        <text>(3Z)-decenoyl-[ACP] + malonyl-[ACP] + H(+) = 3-oxo-(5Z)-dodecenoyl-[ACP] + holo-[ACP] + CO2</text>
        <dbReference type="Rhea" id="RHEA:54940"/>
        <dbReference type="Rhea" id="RHEA-COMP:9623"/>
        <dbReference type="Rhea" id="RHEA-COMP:9685"/>
        <dbReference type="Rhea" id="RHEA-COMP:9927"/>
        <dbReference type="Rhea" id="RHEA-COMP:14042"/>
        <dbReference type="ChEBI" id="CHEBI:15378"/>
        <dbReference type="ChEBI" id="CHEBI:16526"/>
        <dbReference type="ChEBI" id="CHEBI:64479"/>
        <dbReference type="ChEBI" id="CHEBI:78449"/>
        <dbReference type="ChEBI" id="CHEBI:78798"/>
        <dbReference type="ChEBI" id="CHEBI:138410"/>
    </reaction>
    <physiologicalReaction direction="left-to-right" evidence="15">
        <dbReference type="Rhea" id="RHEA:54941"/>
    </physiologicalReaction>
</comment>
<dbReference type="SUPFAM" id="SSF53901">
    <property type="entry name" value="Thiolase-like"/>
    <property type="match status" value="2"/>
</dbReference>
<feature type="domain" description="Ketosynthase family 3 (KS3)" evidence="18">
    <location>
        <begin position="2"/>
        <end position="405"/>
    </location>
</feature>
<comment type="similarity">
    <text evidence="2 17">Belongs to the thiolase-like superfamily. Beta-ketoacyl-ACP synthases family.</text>
</comment>
<gene>
    <name evidence="19" type="ORF">AS203_11605</name>
</gene>
<dbReference type="InterPro" id="IPR018201">
    <property type="entry name" value="Ketoacyl_synth_AS"/>
</dbReference>
<dbReference type="CDD" id="cd00834">
    <property type="entry name" value="KAS_I_II"/>
    <property type="match status" value="1"/>
</dbReference>
<evidence type="ECO:0000259" key="18">
    <source>
        <dbReference type="PROSITE" id="PS52004"/>
    </source>
</evidence>
<evidence type="ECO:0000256" key="12">
    <source>
        <dbReference type="ARBA" id="ARBA00039450"/>
    </source>
</evidence>
<dbReference type="GO" id="GO:0006633">
    <property type="term" value="P:fatty acid biosynthetic process"/>
    <property type="evidence" value="ECO:0007669"/>
    <property type="project" value="UniProtKB-KW"/>
</dbReference>
<evidence type="ECO:0000256" key="5">
    <source>
        <dbReference type="ARBA" id="ARBA00022490"/>
    </source>
</evidence>
<evidence type="ECO:0000256" key="13">
    <source>
        <dbReference type="ARBA" id="ARBA00041620"/>
    </source>
</evidence>
<dbReference type="eggNOG" id="COG0304">
    <property type="taxonomic scope" value="Bacteria"/>
</dbReference>
<evidence type="ECO:0000256" key="2">
    <source>
        <dbReference type="ARBA" id="ARBA00008467"/>
    </source>
</evidence>
<evidence type="ECO:0000256" key="9">
    <source>
        <dbReference type="ARBA" id="ARBA00023098"/>
    </source>
</evidence>
<proteinExistence type="inferred from homology"/>
<dbReference type="AlphaFoldDB" id="A0A0S2KNE8"/>
<keyword evidence="11" id="KW-0012">Acyltransferase</keyword>
<comment type="subunit">
    <text evidence="3">Homodimer.</text>
</comment>
<evidence type="ECO:0000256" key="8">
    <source>
        <dbReference type="ARBA" id="ARBA00022832"/>
    </source>
</evidence>
<dbReference type="Proteomes" id="UP000056252">
    <property type="component" value="Chromosome"/>
</dbReference>
<dbReference type="InterPro" id="IPR000794">
    <property type="entry name" value="Beta-ketoacyl_synthase"/>
</dbReference>
<name>A0A0S2KNE8_9BACT</name>
<dbReference type="PROSITE" id="PS00606">
    <property type="entry name" value="KS3_1"/>
    <property type="match status" value="1"/>
</dbReference>
<dbReference type="Pfam" id="PF02801">
    <property type="entry name" value="Ketoacyl-synt_C"/>
    <property type="match status" value="1"/>
</dbReference>
<dbReference type="InterPro" id="IPR016039">
    <property type="entry name" value="Thiolase-like"/>
</dbReference>
<evidence type="ECO:0000313" key="20">
    <source>
        <dbReference type="Proteomes" id="UP000056252"/>
    </source>
</evidence>
<dbReference type="PROSITE" id="PS00098">
    <property type="entry name" value="THIOLASE_1"/>
    <property type="match status" value="1"/>
</dbReference>
<dbReference type="Pfam" id="PF00109">
    <property type="entry name" value="ketoacyl-synt"/>
    <property type="match status" value="1"/>
</dbReference>
<keyword evidence="8" id="KW-0276">Fatty acid metabolism</keyword>
<evidence type="ECO:0000256" key="6">
    <source>
        <dbReference type="ARBA" id="ARBA00022516"/>
    </source>
</evidence>
<dbReference type="STRING" id="76123.AS203_11605"/>
<dbReference type="RefSeq" id="WP_025064974.1">
    <property type="nucleotide sequence ID" value="NZ_CP013195.1"/>
</dbReference>
<dbReference type="PANTHER" id="PTHR11712">
    <property type="entry name" value="POLYKETIDE SYNTHASE-RELATED"/>
    <property type="match status" value="1"/>
</dbReference>
<sequence length="409" mass="44063">MVKRVVITGIGLWGCLGKNIDEVTESLKAGRSGIGLDRDRLTYGYQSGLTGLVERPKLKGLLNRRVRTGLPEEGEYAFMASREAFRMAGIDDAYMLQNEIGCIFGNDSSSTPVIEAARIMDAKHDSALLGSGYIFQSMNSTVTMNLSTIFHLRGVNFTISAACASGSHSIGLGYMMIRQGLQEMVLCGGAQEVNCYSMATFDALNAFSKRMDEPEKASRPFDRDRDGLIPSGGAAALVLEDYEHAVARGAEILCEVTGYGFSSNGGGISQPSDDGSVLAMQRAMTDAGITPDDVDYINAHATSTPQGDMFEAKALARLFSGRRAWISSTKSMTGHECWMAGASEIVYSILMMQNSFVAPNINFENPDEYSAPLHIAPQTVETELHTVLSNSFGFGGTNSALVIQNTIKI</sequence>
<evidence type="ECO:0000256" key="15">
    <source>
        <dbReference type="ARBA" id="ARBA00048121"/>
    </source>
</evidence>
<evidence type="ECO:0000256" key="16">
    <source>
        <dbReference type="ARBA" id="ARBA00048506"/>
    </source>
</evidence>
<evidence type="ECO:0000256" key="10">
    <source>
        <dbReference type="ARBA" id="ARBA00023160"/>
    </source>
</evidence>
<evidence type="ECO:0000256" key="4">
    <source>
        <dbReference type="ARBA" id="ARBA00013191"/>
    </source>
</evidence>
<keyword evidence="20" id="KW-1185">Reference proteome</keyword>
<dbReference type="GO" id="GO:0004315">
    <property type="term" value="F:3-oxoacyl-[acyl-carrier-protein] synthase activity"/>
    <property type="evidence" value="ECO:0007669"/>
    <property type="project" value="UniProtKB-EC"/>
</dbReference>
<evidence type="ECO:0000313" key="19">
    <source>
        <dbReference type="EMBL" id="ALO49646.1"/>
    </source>
</evidence>
<comment type="catalytic activity">
    <reaction evidence="16">
        <text>a fatty acyl-[ACP] + malonyl-[ACP] + H(+) = a 3-oxoacyl-[ACP] + holo-[ACP] + CO2</text>
        <dbReference type="Rhea" id="RHEA:22836"/>
        <dbReference type="Rhea" id="RHEA-COMP:9623"/>
        <dbReference type="Rhea" id="RHEA-COMP:9685"/>
        <dbReference type="Rhea" id="RHEA-COMP:9916"/>
        <dbReference type="Rhea" id="RHEA-COMP:14125"/>
        <dbReference type="ChEBI" id="CHEBI:15378"/>
        <dbReference type="ChEBI" id="CHEBI:16526"/>
        <dbReference type="ChEBI" id="CHEBI:64479"/>
        <dbReference type="ChEBI" id="CHEBI:78449"/>
        <dbReference type="ChEBI" id="CHEBI:78776"/>
        <dbReference type="ChEBI" id="CHEBI:138651"/>
        <dbReference type="EC" id="2.3.1.41"/>
    </reaction>
    <physiologicalReaction direction="left-to-right" evidence="16">
        <dbReference type="Rhea" id="RHEA:22837"/>
    </physiologicalReaction>
</comment>
<protein>
    <recommendedName>
        <fullName evidence="12">3-oxoacyl-[acyl-carrier-protein] synthase 1</fullName>
        <ecNumber evidence="4">2.3.1.41</ecNumber>
    </recommendedName>
    <alternativeName>
        <fullName evidence="13">3-oxoacyl-[acyl-carrier-protein] synthase I</fullName>
    </alternativeName>
    <alternativeName>
        <fullName evidence="14">Beta-ketoacyl-ACP synthase I</fullName>
    </alternativeName>
</protein>
<dbReference type="InterPro" id="IPR020615">
    <property type="entry name" value="Thiolase_acyl_enz_int_AS"/>
</dbReference>
<evidence type="ECO:0000256" key="3">
    <source>
        <dbReference type="ARBA" id="ARBA00011738"/>
    </source>
</evidence>
<organism evidence="19 20">
    <name type="scientific">Hoylesella enoeca</name>
    <dbReference type="NCBI Taxonomy" id="76123"/>
    <lineage>
        <taxon>Bacteria</taxon>
        <taxon>Pseudomonadati</taxon>
        <taxon>Bacteroidota</taxon>
        <taxon>Bacteroidia</taxon>
        <taxon>Bacteroidales</taxon>
        <taxon>Prevotellaceae</taxon>
        <taxon>Hoylesella</taxon>
    </lineage>
</organism>
<dbReference type="KEGG" id="peo:AS203_11605"/>
<dbReference type="Gene3D" id="3.40.47.10">
    <property type="match status" value="1"/>
</dbReference>
<dbReference type="InterPro" id="IPR014030">
    <property type="entry name" value="Ketoacyl_synth_N"/>
</dbReference>
<evidence type="ECO:0000256" key="14">
    <source>
        <dbReference type="ARBA" id="ARBA00042143"/>
    </source>
</evidence>
<comment type="subcellular location">
    <subcellularLocation>
        <location evidence="1">Cytoplasm</location>
    </subcellularLocation>
</comment>
<keyword evidence="10" id="KW-0275">Fatty acid biosynthesis</keyword>
<evidence type="ECO:0000256" key="1">
    <source>
        <dbReference type="ARBA" id="ARBA00004496"/>
    </source>
</evidence>
<dbReference type="InterPro" id="IPR014031">
    <property type="entry name" value="Ketoacyl_synth_C"/>
</dbReference>
<keyword evidence="9" id="KW-0443">Lipid metabolism</keyword>